<evidence type="ECO:0000313" key="2">
    <source>
        <dbReference type="Proteomes" id="UP000580250"/>
    </source>
</evidence>
<organism evidence="1 2">
    <name type="scientific">Meloidogyne enterolobii</name>
    <name type="common">Root-knot nematode worm</name>
    <name type="synonym">Meloidogyne mayaguensis</name>
    <dbReference type="NCBI Taxonomy" id="390850"/>
    <lineage>
        <taxon>Eukaryota</taxon>
        <taxon>Metazoa</taxon>
        <taxon>Ecdysozoa</taxon>
        <taxon>Nematoda</taxon>
        <taxon>Chromadorea</taxon>
        <taxon>Rhabditida</taxon>
        <taxon>Tylenchina</taxon>
        <taxon>Tylenchomorpha</taxon>
        <taxon>Tylenchoidea</taxon>
        <taxon>Meloidogynidae</taxon>
        <taxon>Meloidogyninae</taxon>
        <taxon>Meloidogyne</taxon>
    </lineage>
</organism>
<proteinExistence type="predicted"/>
<dbReference type="AlphaFoldDB" id="A0A6V7VQC1"/>
<comment type="caution">
    <text evidence="1">The sequence shown here is derived from an EMBL/GenBank/DDBJ whole genome shotgun (WGS) entry which is preliminary data.</text>
</comment>
<accession>A0A6V7VQC1</accession>
<name>A0A6V7VQC1_MELEN</name>
<dbReference type="Proteomes" id="UP000580250">
    <property type="component" value="Unassembled WGS sequence"/>
</dbReference>
<evidence type="ECO:0000313" key="1">
    <source>
        <dbReference type="EMBL" id="CAD2177176.1"/>
    </source>
</evidence>
<sequence>MQIIPHSKELVELSRMTPKSTRSDFIWPSYRPLKFENFRGQKFDYANNSSFERARRAELNNTKITVIGQD</sequence>
<protein>
    <submittedName>
        <fullName evidence="1">Uncharacterized protein</fullName>
    </submittedName>
</protein>
<gene>
    <name evidence="1" type="ORF">MENT_LOCUS29037</name>
</gene>
<dbReference type="EMBL" id="CAJEWN010000292">
    <property type="protein sequence ID" value="CAD2177176.1"/>
    <property type="molecule type" value="Genomic_DNA"/>
</dbReference>
<reference evidence="1 2" key="1">
    <citation type="submission" date="2020-08" db="EMBL/GenBank/DDBJ databases">
        <authorList>
            <person name="Koutsovoulos G."/>
            <person name="Danchin GJ E."/>
        </authorList>
    </citation>
    <scope>NUCLEOTIDE SEQUENCE [LARGE SCALE GENOMIC DNA]</scope>
</reference>